<dbReference type="Proteomes" id="UP000281094">
    <property type="component" value="Unassembled WGS sequence"/>
</dbReference>
<dbReference type="Pfam" id="PF08379">
    <property type="entry name" value="Bact_transglu_N"/>
    <property type="match status" value="1"/>
</dbReference>
<sequence length="265" mass="29179">MRIKIQHTSRYKYKSPPDFVLQKVRLTPLSDFRQEVEQWQLNVGGATTQVTSRDAFGNEIVLLRADADTDSIEVSAQGTIVTSDTKGVMERSPGVMPLFVYTSFTELTSPNDEIIALAESTRKDDHIDMLHRLMDTIAETVEYEPGATHVGTTAADALAGKKGVCQDLTHIFLAAARHLDLPARYTSGYFVSGNDKGGDASHGWAEVFVPDLGWVGFDPTNRRCPDERYVRIAAGRDYTDVSPVSGVRVGAEGERLTVTLDVEQQ</sequence>
<dbReference type="PANTHER" id="PTHR33490">
    <property type="entry name" value="BLR5614 PROTEIN-RELATED"/>
    <property type="match status" value="1"/>
</dbReference>
<dbReference type="PANTHER" id="PTHR33490:SF6">
    <property type="entry name" value="SLL1049 PROTEIN"/>
    <property type="match status" value="1"/>
</dbReference>
<dbReference type="RefSeq" id="WP_121644745.1">
    <property type="nucleotide sequence ID" value="NZ_RCWN01000001.1"/>
</dbReference>
<gene>
    <name evidence="2" type="ORF">D8780_05745</name>
</gene>
<proteinExistence type="predicted"/>
<evidence type="ECO:0000259" key="1">
    <source>
        <dbReference type="SMART" id="SM00460"/>
    </source>
</evidence>
<feature type="domain" description="Transglutaminase-like" evidence="1">
    <location>
        <begin position="157"/>
        <end position="221"/>
    </location>
</feature>
<dbReference type="InterPro" id="IPR038765">
    <property type="entry name" value="Papain-like_cys_pep_sf"/>
</dbReference>
<evidence type="ECO:0000313" key="2">
    <source>
        <dbReference type="EMBL" id="RLQ87781.1"/>
    </source>
</evidence>
<organism evidence="2 3">
    <name type="scientific">Notoacmeibacter ruber</name>
    <dbReference type="NCBI Taxonomy" id="2670375"/>
    <lineage>
        <taxon>Bacteria</taxon>
        <taxon>Pseudomonadati</taxon>
        <taxon>Pseudomonadota</taxon>
        <taxon>Alphaproteobacteria</taxon>
        <taxon>Hyphomicrobiales</taxon>
        <taxon>Notoacmeibacteraceae</taxon>
        <taxon>Notoacmeibacter</taxon>
    </lineage>
</organism>
<name>A0A3L7JDW9_9HYPH</name>
<evidence type="ECO:0000313" key="3">
    <source>
        <dbReference type="Proteomes" id="UP000281094"/>
    </source>
</evidence>
<dbReference type="Gene3D" id="3.10.620.30">
    <property type="match status" value="1"/>
</dbReference>
<dbReference type="AlphaFoldDB" id="A0A3L7JDW9"/>
<comment type="caution">
    <text evidence="2">The sequence shown here is derived from an EMBL/GenBank/DDBJ whole genome shotgun (WGS) entry which is preliminary data.</text>
</comment>
<dbReference type="SMART" id="SM00460">
    <property type="entry name" value="TGc"/>
    <property type="match status" value="1"/>
</dbReference>
<dbReference type="SUPFAM" id="SSF54001">
    <property type="entry name" value="Cysteine proteinases"/>
    <property type="match status" value="1"/>
</dbReference>
<dbReference type="Pfam" id="PF01841">
    <property type="entry name" value="Transglut_core"/>
    <property type="match status" value="1"/>
</dbReference>
<dbReference type="EMBL" id="RCWN01000001">
    <property type="protein sequence ID" value="RLQ87781.1"/>
    <property type="molecule type" value="Genomic_DNA"/>
</dbReference>
<reference evidence="2 3" key="1">
    <citation type="submission" date="2018-10" db="EMBL/GenBank/DDBJ databases">
        <title>Notoacmeibacter sp. M2BS9Y-3-1, whole genome shotgun sequence.</title>
        <authorList>
            <person name="Tuo L."/>
        </authorList>
    </citation>
    <scope>NUCLEOTIDE SEQUENCE [LARGE SCALE GENOMIC DNA]</scope>
    <source>
        <strain evidence="2 3">M2BS9Y-3-1</strain>
    </source>
</reference>
<protein>
    <submittedName>
        <fullName evidence="2">Transglutaminase family protein</fullName>
    </submittedName>
</protein>
<accession>A0A3L7JDW9</accession>
<dbReference type="InterPro" id="IPR013589">
    <property type="entry name" value="Bac_transglu_N"/>
</dbReference>
<dbReference type="InterPro" id="IPR002931">
    <property type="entry name" value="Transglutaminase-like"/>
</dbReference>
<keyword evidence="3" id="KW-1185">Reference proteome</keyword>